<keyword evidence="5 7" id="KW-1133">Transmembrane helix</keyword>
<evidence type="ECO:0000313" key="8">
    <source>
        <dbReference type="EMBL" id="MCJ8354051.1"/>
    </source>
</evidence>
<dbReference type="Proteomes" id="UP001202887">
    <property type="component" value="Unassembled WGS sequence"/>
</dbReference>
<keyword evidence="6 7" id="KW-0472">Membrane</keyword>
<evidence type="ECO:0000256" key="4">
    <source>
        <dbReference type="ARBA" id="ARBA00022692"/>
    </source>
</evidence>
<keyword evidence="2" id="KW-0813">Transport</keyword>
<feature type="transmembrane region" description="Helical" evidence="7">
    <location>
        <begin position="538"/>
        <end position="556"/>
    </location>
</feature>
<sequence length="745" mass="80893">MTVHVPFLYVPVHRATPISRSPLPHPAWGRALVKYLSRLYDIFRNDGQWRSFMATAAFSARVLVSMSIALFLAFSFQLQSPMSSVTTVMIVANPTVGALVSKSIWRMIGTVLGAIISVALMATFVQSPILYIMGLSVTVGLACMAATFLRLFRAYAAVLTGYTIVIIAAPAFGDPDGIFLSALSRLSAVVVGIVTTAAVFLVTSPRRSDPLLEQIRTVFCDTIRYVLSRHDGGAGTTTDGAFHAQRAGMLARIASLSDAVEYAATDNYDISVRHREIRAGLARLSGIVASYHPHAVIALGAVPVSASQDAPPADGRIAELMRTLLQTMENVPLSEGCPPACRHIANTREALLEQAEHSPSPRQLLFLDDARDLLSRLEHALCDLAHRGGNDRSLRLRPYMEWPTALRNGARGALTTLLAGLAWYVLHWTGGPMMMLYVVAASSLLSTAPSASRASGLLASGTALGVPAGLLCHLFILPRIDGYPLLCLSLGLFLLPGIWLQFNPRLGIAAFGYSVFSTIMLQVNNPIHYNDIPLMNEWVAILMGCCMLVLSFRVILPPNHRLDGARLVASLSRSVRSLALARASFQGQWIVWEHLQLQKVARLAMRLSFCAPAEVTNLYVDAALAAISLGRLVERLHRLADRADISLPERQQLLAALGAFETLTRDPLATARTLHNICTRSGAGQALTTLSPRRMEALACMEQAEQIIVDIPAFLDRNGPIQWSDDYPRAREFLRAAYSGGAMSG</sequence>
<comment type="subcellular location">
    <subcellularLocation>
        <location evidence="1">Cell membrane</location>
        <topology evidence="1">Multi-pass membrane protein</topology>
    </subcellularLocation>
</comment>
<accession>A0AAW5ESB6</accession>
<dbReference type="PANTHER" id="PTHR30509:SF9">
    <property type="entry name" value="MULTIDRUG RESISTANCE PROTEIN MDTO"/>
    <property type="match status" value="1"/>
</dbReference>
<feature type="transmembrane region" description="Helical" evidence="7">
    <location>
        <begin position="52"/>
        <end position="76"/>
    </location>
</feature>
<dbReference type="RefSeq" id="WP_247067005.1">
    <property type="nucleotide sequence ID" value="NZ_CP094848.1"/>
</dbReference>
<gene>
    <name evidence="8" type="ORF">K1W68_08625</name>
</gene>
<feature type="transmembrane region" description="Helical" evidence="7">
    <location>
        <begin position="482"/>
        <end position="499"/>
    </location>
</feature>
<dbReference type="InterPro" id="IPR006726">
    <property type="entry name" value="PHBA_efflux_AaeB/fusaric-R"/>
</dbReference>
<dbReference type="GO" id="GO:0005886">
    <property type="term" value="C:plasma membrane"/>
    <property type="evidence" value="ECO:0007669"/>
    <property type="project" value="UniProtKB-SubCell"/>
</dbReference>
<feature type="transmembrane region" description="Helical" evidence="7">
    <location>
        <begin position="506"/>
        <end position="523"/>
    </location>
</feature>
<keyword evidence="4 7" id="KW-0812">Transmembrane</keyword>
<proteinExistence type="predicted"/>
<feature type="transmembrane region" description="Helical" evidence="7">
    <location>
        <begin position="107"/>
        <end position="125"/>
    </location>
</feature>
<name>A0AAW5ESB6_NOVHA</name>
<reference evidence="8" key="1">
    <citation type="journal article" date="2021" name="Polymers (Basel)">
        <title>Highly Stretchable Bacterial Cellulose Produced by Komagataeibacter hansenii SI1.</title>
        <authorList>
            <person name="Cielecka I."/>
            <person name="Ryngajllo M."/>
            <person name="Maniukiewicz W."/>
            <person name="Bielecki S."/>
        </authorList>
    </citation>
    <scope>NUCLEOTIDE SEQUENCE</scope>
    <source>
        <strain evidence="8">SI1</strain>
    </source>
</reference>
<evidence type="ECO:0000313" key="9">
    <source>
        <dbReference type="Proteomes" id="UP001202887"/>
    </source>
</evidence>
<dbReference type="AlphaFoldDB" id="A0AAW5ESB6"/>
<evidence type="ECO:0000256" key="7">
    <source>
        <dbReference type="SAM" id="Phobius"/>
    </source>
</evidence>
<dbReference type="Pfam" id="PF04632">
    <property type="entry name" value="FUSC"/>
    <property type="match status" value="1"/>
</dbReference>
<organism evidence="8 9">
    <name type="scientific">Novacetimonas hansenii</name>
    <name type="common">Komagataeibacter hansenii</name>
    <dbReference type="NCBI Taxonomy" id="436"/>
    <lineage>
        <taxon>Bacteria</taxon>
        <taxon>Pseudomonadati</taxon>
        <taxon>Pseudomonadota</taxon>
        <taxon>Alphaproteobacteria</taxon>
        <taxon>Acetobacterales</taxon>
        <taxon>Acetobacteraceae</taxon>
        <taxon>Novacetimonas</taxon>
    </lineage>
</organism>
<dbReference type="PANTHER" id="PTHR30509">
    <property type="entry name" value="P-HYDROXYBENZOIC ACID EFFLUX PUMP SUBUNIT-RELATED"/>
    <property type="match status" value="1"/>
</dbReference>
<evidence type="ECO:0000256" key="2">
    <source>
        <dbReference type="ARBA" id="ARBA00022448"/>
    </source>
</evidence>
<evidence type="ECO:0000256" key="5">
    <source>
        <dbReference type="ARBA" id="ARBA00022989"/>
    </source>
</evidence>
<keyword evidence="3" id="KW-1003">Cell membrane</keyword>
<evidence type="ECO:0000256" key="6">
    <source>
        <dbReference type="ARBA" id="ARBA00023136"/>
    </source>
</evidence>
<dbReference type="GO" id="GO:0022857">
    <property type="term" value="F:transmembrane transporter activity"/>
    <property type="evidence" value="ECO:0007669"/>
    <property type="project" value="InterPro"/>
</dbReference>
<dbReference type="EMBL" id="JAIBCX010000018">
    <property type="protein sequence ID" value="MCJ8354051.1"/>
    <property type="molecule type" value="Genomic_DNA"/>
</dbReference>
<feature type="transmembrane region" description="Helical" evidence="7">
    <location>
        <begin position="456"/>
        <end position="476"/>
    </location>
</feature>
<feature type="transmembrane region" description="Helical" evidence="7">
    <location>
        <begin position="131"/>
        <end position="149"/>
    </location>
</feature>
<comment type="caution">
    <text evidence="8">The sequence shown here is derived from an EMBL/GenBank/DDBJ whole genome shotgun (WGS) entry which is preliminary data.</text>
</comment>
<evidence type="ECO:0000256" key="3">
    <source>
        <dbReference type="ARBA" id="ARBA00022475"/>
    </source>
</evidence>
<feature type="transmembrane region" description="Helical" evidence="7">
    <location>
        <begin position="178"/>
        <end position="202"/>
    </location>
</feature>
<evidence type="ECO:0000256" key="1">
    <source>
        <dbReference type="ARBA" id="ARBA00004651"/>
    </source>
</evidence>
<feature type="transmembrane region" description="Helical" evidence="7">
    <location>
        <begin position="154"/>
        <end position="172"/>
    </location>
</feature>
<protein>
    <submittedName>
        <fullName evidence="8">FUSC family protein</fullName>
    </submittedName>
</protein>
<reference evidence="8" key="2">
    <citation type="submission" date="2022-03" db="EMBL/GenBank/DDBJ databases">
        <authorList>
            <person name="Ryngajllo M."/>
            <person name="Jacek P."/>
            <person name="Kubiak K."/>
        </authorList>
    </citation>
    <scope>NUCLEOTIDE SEQUENCE</scope>
    <source>
        <strain evidence="8">SI1</strain>
    </source>
</reference>